<dbReference type="STRING" id="7994.ENSAMXP00000037856"/>
<comment type="subcellular location">
    <subcellularLocation>
        <location evidence="1">Membrane</location>
        <topology evidence="1">Multi-pass membrane protein</topology>
    </subcellularLocation>
</comment>
<keyword evidence="2 7" id="KW-0812">Transmembrane</keyword>
<reference evidence="8" key="4">
    <citation type="submission" date="2025-09" db="UniProtKB">
        <authorList>
            <consortium name="Ensembl"/>
        </authorList>
    </citation>
    <scope>IDENTIFICATION</scope>
</reference>
<dbReference type="Ensembl" id="ENSAMXT00000032193.1">
    <property type="protein sequence ID" value="ENSAMXP00000037856.1"/>
    <property type="gene ID" value="ENSAMXG00000037947.1"/>
</dbReference>
<dbReference type="PRINTS" id="PR00762">
    <property type="entry name" value="CLCHANNEL"/>
</dbReference>
<evidence type="ECO:0000313" key="8">
    <source>
        <dbReference type="Ensembl" id="ENSAMXP00000037856.1"/>
    </source>
</evidence>
<reference evidence="9" key="1">
    <citation type="submission" date="2013-03" db="EMBL/GenBank/DDBJ databases">
        <authorList>
            <person name="Jeffery W."/>
            <person name="Warren W."/>
            <person name="Wilson R.K."/>
        </authorList>
    </citation>
    <scope>NUCLEOTIDE SEQUENCE</scope>
    <source>
        <strain evidence="9">female</strain>
    </source>
</reference>
<proteinExistence type="predicted"/>
<evidence type="ECO:0000256" key="1">
    <source>
        <dbReference type="ARBA" id="ARBA00004141"/>
    </source>
</evidence>
<dbReference type="InterPro" id="IPR014743">
    <property type="entry name" value="Cl-channel_core"/>
</dbReference>
<feature type="transmembrane region" description="Helical" evidence="7">
    <location>
        <begin position="52"/>
        <end position="69"/>
    </location>
</feature>
<dbReference type="Bgee" id="ENSAMXG00000037947">
    <property type="expression patterns" value="Expressed in pharyngeal gill and 6 other cell types or tissues"/>
</dbReference>
<evidence type="ECO:0000256" key="4">
    <source>
        <dbReference type="ARBA" id="ARBA00022989"/>
    </source>
</evidence>
<dbReference type="GeneTree" id="ENSGT00940000155439"/>
<dbReference type="PANTHER" id="PTHR45720">
    <property type="entry name" value="CHLORIDE CHANNEL PROTEIN 2"/>
    <property type="match status" value="1"/>
</dbReference>
<dbReference type="GO" id="GO:0005886">
    <property type="term" value="C:plasma membrane"/>
    <property type="evidence" value="ECO:0007669"/>
    <property type="project" value="TreeGrafter"/>
</dbReference>
<dbReference type="Proteomes" id="UP000018467">
    <property type="component" value="Unassembled WGS sequence"/>
</dbReference>
<reference evidence="9" key="2">
    <citation type="journal article" date="2014" name="Nat. Commun.">
        <title>The cavefish genome reveals candidate genes for eye loss.</title>
        <authorList>
            <person name="McGaugh S.E."/>
            <person name="Gross J.B."/>
            <person name="Aken B."/>
            <person name="Blin M."/>
            <person name="Borowsky R."/>
            <person name="Chalopin D."/>
            <person name="Hinaux H."/>
            <person name="Jeffery W.R."/>
            <person name="Keene A."/>
            <person name="Ma L."/>
            <person name="Minx P."/>
            <person name="Murphy D."/>
            <person name="O'Quin K.E."/>
            <person name="Retaux S."/>
            <person name="Rohner N."/>
            <person name="Searle S.M."/>
            <person name="Stahl B.A."/>
            <person name="Tabin C."/>
            <person name="Volff J.N."/>
            <person name="Yoshizawa M."/>
            <person name="Warren W.C."/>
        </authorList>
    </citation>
    <scope>NUCLEOTIDE SEQUENCE [LARGE SCALE GENOMIC DNA]</scope>
    <source>
        <strain evidence="9">female</strain>
    </source>
</reference>
<dbReference type="InterPro" id="IPR050970">
    <property type="entry name" value="Cl_channel_volt-gated"/>
</dbReference>
<feature type="transmembrane region" description="Helical" evidence="7">
    <location>
        <begin position="23"/>
        <end position="45"/>
    </location>
</feature>
<evidence type="ECO:0000256" key="5">
    <source>
        <dbReference type="ARBA" id="ARBA00023122"/>
    </source>
</evidence>
<evidence type="ECO:0000313" key="9">
    <source>
        <dbReference type="Proteomes" id="UP000018467"/>
    </source>
</evidence>
<keyword evidence="3" id="KW-0677">Repeat</keyword>
<reference evidence="8" key="3">
    <citation type="submission" date="2025-08" db="UniProtKB">
        <authorList>
            <consortium name="Ensembl"/>
        </authorList>
    </citation>
    <scope>IDENTIFICATION</scope>
</reference>
<evidence type="ECO:0000256" key="2">
    <source>
        <dbReference type="ARBA" id="ARBA00022692"/>
    </source>
</evidence>
<dbReference type="Pfam" id="PF00654">
    <property type="entry name" value="Voltage_CLC"/>
    <property type="match status" value="1"/>
</dbReference>
<keyword evidence="6 7" id="KW-0472">Membrane</keyword>
<evidence type="ECO:0000256" key="7">
    <source>
        <dbReference type="SAM" id="Phobius"/>
    </source>
</evidence>
<dbReference type="AlphaFoldDB" id="A0A3B1J7J6"/>
<name>A0A3B1J7J6_ASTMX</name>
<keyword evidence="5" id="KW-0129">CBS domain</keyword>
<dbReference type="SUPFAM" id="SSF81340">
    <property type="entry name" value="Clc chloride channel"/>
    <property type="match status" value="1"/>
</dbReference>
<organism evidence="8 9">
    <name type="scientific">Astyanax mexicanus</name>
    <name type="common">Blind cave fish</name>
    <name type="synonym">Astyanax fasciatus mexicanus</name>
    <dbReference type="NCBI Taxonomy" id="7994"/>
    <lineage>
        <taxon>Eukaryota</taxon>
        <taxon>Metazoa</taxon>
        <taxon>Chordata</taxon>
        <taxon>Craniata</taxon>
        <taxon>Vertebrata</taxon>
        <taxon>Euteleostomi</taxon>
        <taxon>Actinopterygii</taxon>
        <taxon>Neopterygii</taxon>
        <taxon>Teleostei</taxon>
        <taxon>Ostariophysi</taxon>
        <taxon>Characiformes</taxon>
        <taxon>Characoidei</taxon>
        <taxon>Acestrorhamphidae</taxon>
        <taxon>Acestrorhamphinae</taxon>
        <taxon>Astyanax</taxon>
    </lineage>
</organism>
<keyword evidence="4 7" id="KW-1133">Transmembrane helix</keyword>
<evidence type="ECO:0000256" key="6">
    <source>
        <dbReference type="ARBA" id="ARBA00023136"/>
    </source>
</evidence>
<dbReference type="InParanoid" id="A0A3B1J7J6"/>
<sequence>AAVVLPPGIHNNGTLYTPVPGSYAVAGAAALSGAATHTISTAMIVYELTGQINFIFPILFAVIVANLVAQCLQPSLYDSLIRTPLH</sequence>
<protein>
    <submittedName>
        <fullName evidence="8">Uncharacterized protein</fullName>
    </submittedName>
</protein>
<dbReference type="Gene3D" id="1.10.3080.10">
    <property type="entry name" value="Clc chloride channel"/>
    <property type="match status" value="1"/>
</dbReference>
<accession>A0A3B1J7J6</accession>
<dbReference type="PANTHER" id="PTHR45720:SF6">
    <property type="entry name" value="CHLORIDE CHANNEL PROTEIN 2"/>
    <property type="match status" value="1"/>
</dbReference>
<dbReference type="GO" id="GO:0005247">
    <property type="term" value="F:voltage-gated chloride channel activity"/>
    <property type="evidence" value="ECO:0007669"/>
    <property type="project" value="TreeGrafter"/>
</dbReference>
<dbReference type="InterPro" id="IPR001807">
    <property type="entry name" value="ClC"/>
</dbReference>
<keyword evidence="9" id="KW-1185">Reference proteome</keyword>
<evidence type="ECO:0000256" key="3">
    <source>
        <dbReference type="ARBA" id="ARBA00022737"/>
    </source>
</evidence>